<dbReference type="EMBL" id="JWZT01003510">
    <property type="protein sequence ID" value="KII66586.1"/>
    <property type="molecule type" value="Genomic_DNA"/>
</dbReference>
<sequence>MSPKPELGPAIPEQTILGLEFRNLFLSWLDPYWFAIISPYLEPVHLRIQLQPHRDSGVSLCCKLKVTPTPLSFEKLEAAEGDTYALSLMSPNPDFCPSFLHQLGP</sequence>
<organism evidence="1 2">
    <name type="scientific">Thelohanellus kitauei</name>
    <name type="common">Myxosporean</name>
    <dbReference type="NCBI Taxonomy" id="669202"/>
    <lineage>
        <taxon>Eukaryota</taxon>
        <taxon>Metazoa</taxon>
        <taxon>Cnidaria</taxon>
        <taxon>Myxozoa</taxon>
        <taxon>Myxosporea</taxon>
        <taxon>Bivalvulida</taxon>
        <taxon>Platysporina</taxon>
        <taxon>Myxobolidae</taxon>
        <taxon>Thelohanellus</taxon>
    </lineage>
</organism>
<reference evidence="1 2" key="1">
    <citation type="journal article" date="2014" name="Genome Biol. Evol.">
        <title>The genome of the myxosporean Thelohanellus kitauei shows adaptations to nutrient acquisition within its fish host.</title>
        <authorList>
            <person name="Yang Y."/>
            <person name="Xiong J."/>
            <person name="Zhou Z."/>
            <person name="Huo F."/>
            <person name="Miao W."/>
            <person name="Ran C."/>
            <person name="Liu Y."/>
            <person name="Zhang J."/>
            <person name="Feng J."/>
            <person name="Wang M."/>
            <person name="Wang M."/>
            <person name="Wang L."/>
            <person name="Yao B."/>
        </authorList>
    </citation>
    <scope>NUCLEOTIDE SEQUENCE [LARGE SCALE GENOMIC DNA]</scope>
    <source>
        <strain evidence="1">Wuqing</strain>
    </source>
</reference>
<evidence type="ECO:0000313" key="2">
    <source>
        <dbReference type="Proteomes" id="UP000031668"/>
    </source>
</evidence>
<dbReference type="Proteomes" id="UP000031668">
    <property type="component" value="Unassembled WGS sequence"/>
</dbReference>
<protein>
    <submittedName>
        <fullName evidence="1">Uncharacterized protein</fullName>
    </submittedName>
</protein>
<keyword evidence="2" id="KW-1185">Reference proteome</keyword>
<gene>
    <name evidence="1" type="ORF">RF11_03428</name>
</gene>
<evidence type="ECO:0000313" key="1">
    <source>
        <dbReference type="EMBL" id="KII66586.1"/>
    </source>
</evidence>
<name>A0A0C2MHI1_THEKT</name>
<comment type="caution">
    <text evidence="1">The sequence shown here is derived from an EMBL/GenBank/DDBJ whole genome shotgun (WGS) entry which is preliminary data.</text>
</comment>
<accession>A0A0C2MHI1</accession>
<dbReference type="AlphaFoldDB" id="A0A0C2MHI1"/>
<proteinExistence type="predicted"/>